<dbReference type="PANTHER" id="PTHR44845:SF6">
    <property type="entry name" value="BETA-ALANINE-ACTIVATING ENZYME"/>
    <property type="match status" value="1"/>
</dbReference>
<comment type="caution">
    <text evidence="6">The sequence shown here is derived from an EMBL/GenBank/DDBJ whole genome shotgun (WGS) entry which is preliminary data.</text>
</comment>
<dbReference type="AlphaFoldDB" id="A0A8J7P8R0"/>
<dbReference type="SUPFAM" id="SSF47336">
    <property type="entry name" value="ACP-like"/>
    <property type="match status" value="1"/>
</dbReference>
<dbReference type="GO" id="GO:0031177">
    <property type="term" value="F:phosphopantetheine binding"/>
    <property type="evidence" value="ECO:0007669"/>
    <property type="project" value="InterPro"/>
</dbReference>
<dbReference type="InterPro" id="IPR009081">
    <property type="entry name" value="PP-bd_ACP"/>
</dbReference>
<feature type="domain" description="Carrier" evidence="5">
    <location>
        <begin position="528"/>
        <end position="602"/>
    </location>
</feature>
<dbReference type="Pfam" id="PF00550">
    <property type="entry name" value="PP-binding"/>
    <property type="match status" value="1"/>
</dbReference>
<dbReference type="InterPro" id="IPR045851">
    <property type="entry name" value="AMP-bd_C_sf"/>
</dbReference>
<evidence type="ECO:0000313" key="7">
    <source>
        <dbReference type="Proteomes" id="UP000664277"/>
    </source>
</evidence>
<evidence type="ECO:0000259" key="5">
    <source>
        <dbReference type="PROSITE" id="PS50075"/>
    </source>
</evidence>
<keyword evidence="2" id="KW-0597">Phosphoprotein</keyword>
<dbReference type="PROSITE" id="PS00012">
    <property type="entry name" value="PHOSPHOPANTETHEINE"/>
    <property type="match status" value="1"/>
</dbReference>
<dbReference type="EMBL" id="JAFLCK010000018">
    <property type="protein sequence ID" value="MBN8661294.1"/>
    <property type="molecule type" value="Genomic_DNA"/>
</dbReference>
<dbReference type="InterPro" id="IPR036736">
    <property type="entry name" value="ACP-like_sf"/>
</dbReference>
<dbReference type="SMART" id="SM00823">
    <property type="entry name" value="PKS_PP"/>
    <property type="match status" value="1"/>
</dbReference>
<dbReference type="InterPro" id="IPR013120">
    <property type="entry name" value="FAR_NAD-bd"/>
</dbReference>
<keyword evidence="1" id="KW-0596">Phosphopantetheine</keyword>
<feature type="region of interest" description="Disordered" evidence="4">
    <location>
        <begin position="960"/>
        <end position="993"/>
    </location>
</feature>
<feature type="coiled-coil region" evidence="3">
    <location>
        <begin position="494"/>
        <end position="522"/>
    </location>
</feature>
<dbReference type="InterPro" id="IPR020806">
    <property type="entry name" value="PKS_PP-bd"/>
</dbReference>
<dbReference type="PROSITE" id="PS00455">
    <property type="entry name" value="AMP_BINDING"/>
    <property type="match status" value="1"/>
</dbReference>
<dbReference type="InterPro" id="IPR042099">
    <property type="entry name" value="ANL_N_sf"/>
</dbReference>
<dbReference type="Proteomes" id="UP000664277">
    <property type="component" value="Unassembled WGS sequence"/>
</dbReference>
<gene>
    <name evidence="6" type="ORF">J0M35_13080</name>
</gene>
<dbReference type="InterPro" id="IPR036291">
    <property type="entry name" value="NAD(P)-bd_dom_sf"/>
</dbReference>
<dbReference type="InterPro" id="IPR020845">
    <property type="entry name" value="AMP-binding_CS"/>
</dbReference>
<dbReference type="Gene3D" id="1.10.1200.10">
    <property type="entry name" value="ACP-like"/>
    <property type="match status" value="1"/>
</dbReference>
<protein>
    <submittedName>
        <fullName evidence="6">AMP-binding protein</fullName>
    </submittedName>
</protein>
<dbReference type="Pfam" id="PF07993">
    <property type="entry name" value="NAD_binding_4"/>
    <property type="match status" value="2"/>
</dbReference>
<dbReference type="SUPFAM" id="SSF51735">
    <property type="entry name" value="NAD(P)-binding Rossmann-fold domains"/>
    <property type="match status" value="1"/>
</dbReference>
<evidence type="ECO:0000313" key="6">
    <source>
        <dbReference type="EMBL" id="MBN8661294.1"/>
    </source>
</evidence>
<sequence>MQFKSFIEEYKKIAEQFGERAAVIEESSAISHATLYNEAMALAAAVKPIGGKLVVLALPKSYDYIKALLAVWMAGKAFTPLDVNMPESRMKAILSEVEQFNGEPTLVISTKENLAKLENCANQCLFLIDLDRGEADSQLASPSTIDAEDLAYVIFTSGSTGTPKGVLVEHKGLVNLLREQIKAFRLNHLSRSLFYLSISFDASISDLGTALLAGAALVILPPQKLSPEKLNETFTKYGITYIDIPPSVLKLLNPQEKPDCLQSMVIGGEVCPSDIVRQWARALHLVCVYGPTEATICTSYTVCDENWDKPLIGKPIANIKYHLRDPNDQSKELTVEATQKQEAELYISGLGLARGYLFREKLTAERFIIDSNGERLYATRDRVIALNDGNFVFCGRIDRQFKLRGMLIEPEEIEAALMENSLVKRAAVGKRRLETRDSEILVAYVEPTKGADDCAHSLRQLLSQRLPKWMLPHRFLFVEKMPQTASGKVDLAALEKLAINNRAQEQEQLETKQEQLETKQEKGTKKTVKKIGLTELVKDCAIEILGCDCFGDDENFFEMGLDSLSTVELAAAVCRVGLPVSPETIFKNPSVNQLVQHLQHSPESGAKDNQANGESTKVLRALLEQEPLRSQIASIESLLNSSLSERGDERSERGYKTLITGAAGFLGTYLLAELLFQSDAKFIALIRAKNEAEALDKLLRSAERYSSKHLQLFADANESGKLEILLGDIKEERLGLDTYTYSALCQNIGRVIHLAAQVNMAASRQELMDTNVIGTLNIARLAAATPSKELHYCSTLSVFVATDKNKGSLLESDDLSSETTVYGGYAQTKWLAEVVLRRLGNCRLQKASTGQEPIVDTATPKGQLDLTVYRLGLITGDQDNAMAPANDFLGLFIKGLHNAGIGELHTGQAAAAISMDISPVDYVAKAMAELIYGRDKDRQAERKAGLGAEKQSLSLFNYQPEHPANNALDAEPSPELNTEQISQPDHPADYQPETPKVLPALPLHLQHRSTKTFHIANNTSLSLQRLALLIAEASAGNCGNSSNGQDKATGAPRADLDFKAIAAAKLAICRLYSPEEFQMLRTMDLFQATGVDFDMQNTRQALPHLSIPQISDRLLKKYIAAALGG</sequence>
<dbReference type="InterPro" id="IPR006162">
    <property type="entry name" value="Ppantetheine_attach_site"/>
</dbReference>
<organism evidence="6 7">
    <name type="scientific">Candidatus Obscuribacter phosphatis</name>
    <dbReference type="NCBI Taxonomy" id="1906157"/>
    <lineage>
        <taxon>Bacteria</taxon>
        <taxon>Bacillati</taxon>
        <taxon>Candidatus Melainabacteria</taxon>
        <taxon>Candidatus Obscuribacterales</taxon>
        <taxon>Candidatus Obscuribacteraceae</taxon>
        <taxon>Candidatus Obscuribacter</taxon>
    </lineage>
</organism>
<dbReference type="InterPro" id="IPR025110">
    <property type="entry name" value="AMP-bd_C"/>
</dbReference>
<evidence type="ECO:0000256" key="1">
    <source>
        <dbReference type="ARBA" id="ARBA00022450"/>
    </source>
</evidence>
<dbReference type="Gene3D" id="3.40.50.12780">
    <property type="entry name" value="N-terminal domain of ligase-like"/>
    <property type="match status" value="1"/>
</dbReference>
<keyword evidence="3" id="KW-0175">Coiled coil</keyword>
<dbReference type="Gene3D" id="3.40.50.720">
    <property type="entry name" value="NAD(P)-binding Rossmann-like Domain"/>
    <property type="match status" value="1"/>
</dbReference>
<name>A0A8J7P8R0_9BACT</name>
<evidence type="ECO:0000256" key="4">
    <source>
        <dbReference type="SAM" id="MobiDB-lite"/>
    </source>
</evidence>
<dbReference type="Gene3D" id="3.30.300.30">
    <property type="match status" value="1"/>
</dbReference>
<dbReference type="SUPFAM" id="SSF56801">
    <property type="entry name" value="Acetyl-CoA synthetase-like"/>
    <property type="match status" value="1"/>
</dbReference>
<evidence type="ECO:0000256" key="2">
    <source>
        <dbReference type="ARBA" id="ARBA00022553"/>
    </source>
</evidence>
<dbReference type="PROSITE" id="PS50075">
    <property type="entry name" value="CARRIER"/>
    <property type="match status" value="1"/>
</dbReference>
<accession>A0A8J7P8R0</accession>
<dbReference type="PANTHER" id="PTHR44845">
    <property type="entry name" value="CARRIER DOMAIN-CONTAINING PROTEIN"/>
    <property type="match status" value="1"/>
</dbReference>
<evidence type="ECO:0000256" key="3">
    <source>
        <dbReference type="SAM" id="Coils"/>
    </source>
</evidence>
<proteinExistence type="predicted"/>
<dbReference type="InterPro" id="IPR000873">
    <property type="entry name" value="AMP-dep_synth/lig_dom"/>
</dbReference>
<reference evidence="6" key="1">
    <citation type="submission" date="2021-02" db="EMBL/GenBank/DDBJ databases">
        <title>Genome-Resolved Metagenomics of a Microbial Community Performing Photosynthetic Biological Nutrient Removal.</title>
        <authorList>
            <person name="Mcdaniel E.A."/>
        </authorList>
    </citation>
    <scope>NUCLEOTIDE SEQUENCE</scope>
    <source>
        <strain evidence="6">UWPOB_OBS1</strain>
    </source>
</reference>
<dbReference type="Pfam" id="PF00501">
    <property type="entry name" value="AMP-binding"/>
    <property type="match status" value="1"/>
</dbReference>
<dbReference type="Pfam" id="PF13193">
    <property type="entry name" value="AMP-binding_C"/>
    <property type="match status" value="1"/>
</dbReference>
<dbReference type="CDD" id="cd05930">
    <property type="entry name" value="A_NRPS"/>
    <property type="match status" value="1"/>
</dbReference>